<evidence type="ECO:0000256" key="1">
    <source>
        <dbReference type="ARBA" id="ARBA00008276"/>
    </source>
</evidence>
<evidence type="ECO:0000313" key="7">
    <source>
        <dbReference type="EMBL" id="MBR8463752.1"/>
    </source>
</evidence>
<comment type="caution">
    <text evidence="7">The sequence shown here is derived from an EMBL/GenBank/DDBJ whole genome shotgun (WGS) entry which is preliminary data.</text>
</comment>
<dbReference type="Gene3D" id="3.40.1190.10">
    <property type="entry name" value="Mur-like, catalytic domain"/>
    <property type="match status" value="1"/>
</dbReference>
<keyword evidence="8" id="KW-1185">Reference proteome</keyword>
<evidence type="ECO:0000256" key="3">
    <source>
        <dbReference type="ARBA" id="ARBA00022723"/>
    </source>
</evidence>
<dbReference type="PANTHER" id="PTHR11136:SF0">
    <property type="entry name" value="DIHYDROFOLATE SYNTHETASE-RELATED"/>
    <property type="match status" value="1"/>
</dbReference>
<organism evidence="7 8">
    <name type="scientific">Campylobacter anatolicus</name>
    <dbReference type="NCBI Taxonomy" id="2829105"/>
    <lineage>
        <taxon>Bacteria</taxon>
        <taxon>Pseudomonadati</taxon>
        <taxon>Campylobacterota</taxon>
        <taxon>Epsilonproteobacteria</taxon>
        <taxon>Campylobacterales</taxon>
        <taxon>Campylobacteraceae</taxon>
        <taxon>Campylobacter</taxon>
    </lineage>
</organism>
<dbReference type="InterPro" id="IPR001645">
    <property type="entry name" value="Folylpolyglutamate_synth"/>
</dbReference>
<comment type="similarity">
    <text evidence="1">Belongs to the folylpolyglutamate synthase family.</text>
</comment>
<evidence type="ECO:0000313" key="8">
    <source>
        <dbReference type="Proteomes" id="UP000682951"/>
    </source>
</evidence>
<keyword evidence="3" id="KW-0479">Metal-binding</keyword>
<evidence type="ECO:0000256" key="4">
    <source>
        <dbReference type="ARBA" id="ARBA00022741"/>
    </source>
</evidence>
<keyword evidence="5" id="KW-0067">ATP-binding</keyword>
<sequence length="400" mass="45213">MKLEQFLQDKPLFYKEIDYTRMPRAWASIKLNLKPFKIIHIIGTNGKGSTGRFLAQILRLNGVSVGHYTSPHIFKFNERFWLNGEIVSDELLQDTHERLLSMLSDEFRVKTSYFEYATLLAALLFESCDYFICEAGMGGELDATNVFDKCLSVFTPIGIDHISTLGNTLEAISTTKFKAMCDTALLNDDMNEISVKIAFNIAKSLGSNLKFASETLNDNDKKQIKIYADKFDLADFLHSNLTLASAAAKILLEKLDISNLTDLDLRGRCEKVASNLYVDVGHNELGAVAIVSKFSSNEFKDKKLTLIYNTFMDKDFHAVLSVLKPILKQVLIYHYDCDGRELGGKNLIKALDKLGIIYRKFDNSDMSEILVKNSDEIYLAFGSFYLVEAFLRDYYAGKGL</sequence>
<evidence type="ECO:0000256" key="2">
    <source>
        <dbReference type="ARBA" id="ARBA00022598"/>
    </source>
</evidence>
<dbReference type="NCBIfam" id="TIGR01499">
    <property type="entry name" value="folC"/>
    <property type="match status" value="1"/>
</dbReference>
<dbReference type="RefSeq" id="WP_212141825.1">
    <property type="nucleotide sequence ID" value="NZ_JAGSSW010000003.1"/>
</dbReference>
<dbReference type="PANTHER" id="PTHR11136">
    <property type="entry name" value="FOLYLPOLYGLUTAMATE SYNTHASE-RELATED"/>
    <property type="match status" value="1"/>
</dbReference>
<dbReference type="Proteomes" id="UP000682951">
    <property type="component" value="Unassembled WGS sequence"/>
</dbReference>
<evidence type="ECO:0000256" key="5">
    <source>
        <dbReference type="ARBA" id="ARBA00022840"/>
    </source>
</evidence>
<name>A0ABS5HJG4_9BACT</name>
<dbReference type="Gene3D" id="3.90.190.20">
    <property type="entry name" value="Mur ligase, C-terminal domain"/>
    <property type="match status" value="1"/>
</dbReference>
<dbReference type="InterPro" id="IPR036565">
    <property type="entry name" value="Mur-like_cat_sf"/>
</dbReference>
<evidence type="ECO:0000256" key="6">
    <source>
        <dbReference type="ARBA" id="ARBA00022842"/>
    </source>
</evidence>
<reference evidence="7 8" key="1">
    <citation type="submission" date="2021-04" db="EMBL/GenBank/DDBJ databases">
        <title>Molecular and phenotypic characterization and identification of bacterial isolates recovered from the Anatolian ground squirrels (Spermophilus xanthoprymnus) and which have the potential to form a new species in the Campylobacter genus.</title>
        <authorList>
            <person name="Aydin F."/>
            <person name="Abay S."/>
            <person name="Kayman T."/>
            <person name="Karakaya E."/>
            <person name="Mustak H.K."/>
            <person name="Mustak I.B."/>
            <person name="Bilgin N."/>
            <person name="Duzler A."/>
            <person name="Sahin O."/>
            <person name="Guran O."/>
            <person name="Saticioglu I.B."/>
        </authorList>
    </citation>
    <scope>NUCLEOTIDE SEQUENCE [LARGE SCALE GENOMIC DNA]</scope>
    <source>
        <strain evidence="8">faydin-G24</strain>
    </source>
</reference>
<proteinExistence type="inferred from homology"/>
<accession>A0ABS5HJG4</accession>
<keyword evidence="2" id="KW-0436">Ligase</keyword>
<dbReference type="SUPFAM" id="SSF53623">
    <property type="entry name" value="MurD-like peptide ligases, catalytic domain"/>
    <property type="match status" value="1"/>
</dbReference>
<dbReference type="InterPro" id="IPR036615">
    <property type="entry name" value="Mur_ligase_C_dom_sf"/>
</dbReference>
<dbReference type="SUPFAM" id="SSF53244">
    <property type="entry name" value="MurD-like peptide ligases, peptide-binding domain"/>
    <property type="match status" value="1"/>
</dbReference>
<keyword evidence="4" id="KW-0547">Nucleotide-binding</keyword>
<dbReference type="EMBL" id="JAGSSW010000003">
    <property type="protein sequence ID" value="MBR8463752.1"/>
    <property type="molecule type" value="Genomic_DNA"/>
</dbReference>
<keyword evidence="6" id="KW-0460">Magnesium</keyword>
<protein>
    <submittedName>
        <fullName evidence="7">Bifunctional folylpolyglutamate synthase/dihydrofolate synthase</fullName>
    </submittedName>
</protein>
<gene>
    <name evidence="7" type="ORF">KDD93_04075</name>
</gene>